<name>A0A9P4H405_9PLEO</name>
<keyword evidence="1" id="KW-0472">Membrane</keyword>
<organism evidence="2 3">
    <name type="scientific">Setomelanomma holmii</name>
    <dbReference type="NCBI Taxonomy" id="210430"/>
    <lineage>
        <taxon>Eukaryota</taxon>
        <taxon>Fungi</taxon>
        <taxon>Dikarya</taxon>
        <taxon>Ascomycota</taxon>
        <taxon>Pezizomycotina</taxon>
        <taxon>Dothideomycetes</taxon>
        <taxon>Pleosporomycetidae</taxon>
        <taxon>Pleosporales</taxon>
        <taxon>Pleosporineae</taxon>
        <taxon>Phaeosphaeriaceae</taxon>
        <taxon>Setomelanomma</taxon>
    </lineage>
</organism>
<evidence type="ECO:0000313" key="2">
    <source>
        <dbReference type="EMBL" id="KAF2026844.1"/>
    </source>
</evidence>
<evidence type="ECO:0000256" key="1">
    <source>
        <dbReference type="SAM" id="Phobius"/>
    </source>
</evidence>
<evidence type="ECO:0000313" key="3">
    <source>
        <dbReference type="Proteomes" id="UP000799777"/>
    </source>
</evidence>
<dbReference type="EMBL" id="ML978236">
    <property type="protein sequence ID" value="KAF2026844.1"/>
    <property type="molecule type" value="Genomic_DNA"/>
</dbReference>
<dbReference type="Proteomes" id="UP000799777">
    <property type="component" value="Unassembled WGS sequence"/>
</dbReference>
<comment type="caution">
    <text evidence="2">The sequence shown here is derived from an EMBL/GenBank/DDBJ whole genome shotgun (WGS) entry which is preliminary data.</text>
</comment>
<sequence>MCMPTKGEYPAIVYRTPENILGSVCLESGSRAQHGVSSTKYQARRLRCVHLISADILEVRGSETTELPTLLDDIPVGGRVMILMISFPGYLMVSGLIYPTIASKTSCWKSWIDELLAQNPMDVALNCSRPCAPARGYFNCDDVGPSLDEKGMVVCLDVKV</sequence>
<gene>
    <name evidence="2" type="ORF">EK21DRAFT_92090</name>
</gene>
<keyword evidence="3" id="KW-1185">Reference proteome</keyword>
<feature type="transmembrane region" description="Helical" evidence="1">
    <location>
        <begin position="80"/>
        <end position="101"/>
    </location>
</feature>
<keyword evidence="1" id="KW-1133">Transmembrane helix</keyword>
<reference evidence="2" key="1">
    <citation type="journal article" date="2020" name="Stud. Mycol.">
        <title>101 Dothideomycetes genomes: a test case for predicting lifestyles and emergence of pathogens.</title>
        <authorList>
            <person name="Haridas S."/>
            <person name="Albert R."/>
            <person name="Binder M."/>
            <person name="Bloem J."/>
            <person name="Labutti K."/>
            <person name="Salamov A."/>
            <person name="Andreopoulos B."/>
            <person name="Baker S."/>
            <person name="Barry K."/>
            <person name="Bills G."/>
            <person name="Bluhm B."/>
            <person name="Cannon C."/>
            <person name="Castanera R."/>
            <person name="Culley D."/>
            <person name="Daum C."/>
            <person name="Ezra D."/>
            <person name="Gonzalez J."/>
            <person name="Henrissat B."/>
            <person name="Kuo A."/>
            <person name="Liang C."/>
            <person name="Lipzen A."/>
            <person name="Lutzoni F."/>
            <person name="Magnuson J."/>
            <person name="Mondo S."/>
            <person name="Nolan M."/>
            <person name="Ohm R."/>
            <person name="Pangilinan J."/>
            <person name="Park H.-J."/>
            <person name="Ramirez L."/>
            <person name="Alfaro M."/>
            <person name="Sun H."/>
            <person name="Tritt A."/>
            <person name="Yoshinaga Y."/>
            <person name="Zwiers L.-H."/>
            <person name="Turgeon B."/>
            <person name="Goodwin S."/>
            <person name="Spatafora J."/>
            <person name="Crous P."/>
            <person name="Grigoriev I."/>
        </authorList>
    </citation>
    <scope>NUCLEOTIDE SEQUENCE</scope>
    <source>
        <strain evidence="2">CBS 110217</strain>
    </source>
</reference>
<keyword evidence="1" id="KW-0812">Transmembrane</keyword>
<proteinExistence type="predicted"/>
<protein>
    <submittedName>
        <fullName evidence="2">Uncharacterized protein</fullName>
    </submittedName>
</protein>
<dbReference type="AlphaFoldDB" id="A0A9P4H405"/>
<accession>A0A9P4H405</accession>